<dbReference type="AlphaFoldDB" id="A0A7J7JYM4"/>
<evidence type="ECO:0000256" key="1">
    <source>
        <dbReference type="ARBA" id="ARBA00004240"/>
    </source>
</evidence>
<comment type="caution">
    <text evidence="11">The sequence shown here is derived from an EMBL/GenBank/DDBJ whole genome shotgun (WGS) entry which is preliminary data.</text>
</comment>
<accession>A0A7J7JYM4</accession>
<dbReference type="Proteomes" id="UP000593567">
    <property type="component" value="Unassembled WGS sequence"/>
</dbReference>
<dbReference type="GO" id="GO:0030148">
    <property type="term" value="P:sphingolipid biosynthetic process"/>
    <property type="evidence" value="ECO:0007669"/>
    <property type="project" value="InterPro"/>
</dbReference>
<comment type="pathway">
    <text evidence="2">Lipid metabolism; sphingolipid metabolism.</text>
</comment>
<dbReference type="FunFam" id="3.40.50.720:FF:000468">
    <property type="entry name" value="Short-chain dehydrogenase, putative"/>
    <property type="match status" value="1"/>
</dbReference>
<evidence type="ECO:0000256" key="8">
    <source>
        <dbReference type="ARBA" id="ARBA00023098"/>
    </source>
</evidence>
<dbReference type="InterPro" id="IPR002347">
    <property type="entry name" value="SDR_fam"/>
</dbReference>
<evidence type="ECO:0000313" key="11">
    <source>
        <dbReference type="EMBL" id="KAF6031509.1"/>
    </source>
</evidence>
<dbReference type="Pfam" id="PF00106">
    <property type="entry name" value="adh_short"/>
    <property type="match status" value="1"/>
</dbReference>
<gene>
    <name evidence="11" type="ORF">EB796_010141</name>
</gene>
<sequence>MHIVATVLLWIIGIFSALFLPIIIIYLFTKRPNGAKFQGNHVLITGGSQGIGLELAKQCAAKGANITIVARNMKLLDEAKTMIEQCRKYPDSQRVQALSCDVASGYDAVEETIRKAEKTIDQHVGILINCAGFSSNKYFEDFSVEDFRMLMDVNYFGALYATKAVLEQMKFFKSGTITFISSQGGQTGFIGMSAYSPTKFALKGLAECLRSELLPFNINVGVVYPPDTDTPGLAKENAQKAIECHEISETAGLFKAEHVAQRILKEMEAGTFSIVIGIDGFMLDTVSGGLSPIDSIIKSFAQVYLIGIFKLIALFYATIFQRIVMKHKEKRHMY</sequence>
<evidence type="ECO:0000256" key="5">
    <source>
        <dbReference type="ARBA" id="ARBA00022857"/>
    </source>
</evidence>
<reference evidence="11" key="1">
    <citation type="submission" date="2020-06" db="EMBL/GenBank/DDBJ databases">
        <title>Draft genome of Bugula neritina, a colonial animal packing powerful symbionts and potential medicines.</title>
        <authorList>
            <person name="Rayko M."/>
        </authorList>
    </citation>
    <scope>NUCLEOTIDE SEQUENCE [LARGE SCALE GENOMIC DNA]</scope>
    <source>
        <strain evidence="11">Kwan_BN1</strain>
    </source>
</reference>
<keyword evidence="10" id="KW-1133">Transmembrane helix</keyword>
<dbReference type="GO" id="GO:0006666">
    <property type="term" value="P:3-keto-sphinganine metabolic process"/>
    <property type="evidence" value="ECO:0007669"/>
    <property type="project" value="InterPro"/>
</dbReference>
<keyword evidence="10" id="KW-0812">Transmembrane</keyword>
<keyword evidence="8" id="KW-0443">Lipid metabolism</keyword>
<evidence type="ECO:0000256" key="3">
    <source>
        <dbReference type="ARBA" id="ARBA00004991"/>
    </source>
</evidence>
<feature type="transmembrane region" description="Helical" evidence="10">
    <location>
        <begin position="7"/>
        <end position="28"/>
    </location>
</feature>
<keyword evidence="12" id="KW-1185">Reference proteome</keyword>
<dbReference type="GO" id="GO:0047560">
    <property type="term" value="F:3-dehydrosphinganine reductase activity"/>
    <property type="evidence" value="ECO:0007669"/>
    <property type="project" value="UniProtKB-EC"/>
</dbReference>
<keyword evidence="5" id="KW-0521">NADP</keyword>
<keyword evidence="10" id="KW-0472">Membrane</keyword>
<dbReference type="PRINTS" id="PR00081">
    <property type="entry name" value="GDHRDH"/>
</dbReference>
<dbReference type="InterPro" id="IPR036291">
    <property type="entry name" value="NAD(P)-bd_dom_sf"/>
</dbReference>
<protein>
    <recommendedName>
        <fullName evidence="9">3-dehydrosphinganine reductase</fullName>
        <ecNumber evidence="9">1.1.1.102</ecNumber>
    </recommendedName>
</protein>
<dbReference type="CDD" id="cd08939">
    <property type="entry name" value="KDSR-like_SDR_c"/>
    <property type="match status" value="1"/>
</dbReference>
<keyword evidence="7" id="KW-0560">Oxidoreductase</keyword>
<evidence type="ECO:0000256" key="6">
    <source>
        <dbReference type="ARBA" id="ARBA00022919"/>
    </source>
</evidence>
<comment type="subcellular location">
    <subcellularLocation>
        <location evidence="1">Endoplasmic reticulum</location>
    </subcellularLocation>
</comment>
<dbReference type="Gene3D" id="3.40.50.720">
    <property type="entry name" value="NAD(P)-binding Rossmann-like Domain"/>
    <property type="match status" value="1"/>
</dbReference>
<dbReference type="InterPro" id="IPR045022">
    <property type="entry name" value="KDSR-like"/>
</dbReference>
<evidence type="ECO:0000256" key="9">
    <source>
        <dbReference type="ARBA" id="ARBA00026112"/>
    </source>
</evidence>
<dbReference type="EMBL" id="VXIV02001593">
    <property type="protein sequence ID" value="KAF6031509.1"/>
    <property type="molecule type" value="Genomic_DNA"/>
</dbReference>
<evidence type="ECO:0000256" key="4">
    <source>
        <dbReference type="ARBA" id="ARBA00022824"/>
    </source>
</evidence>
<evidence type="ECO:0000256" key="2">
    <source>
        <dbReference type="ARBA" id="ARBA00004760"/>
    </source>
</evidence>
<dbReference type="GO" id="GO:0005789">
    <property type="term" value="C:endoplasmic reticulum membrane"/>
    <property type="evidence" value="ECO:0007669"/>
    <property type="project" value="TreeGrafter"/>
</dbReference>
<proteinExistence type="predicted"/>
<dbReference type="PANTHER" id="PTHR43550:SF3">
    <property type="entry name" value="3-KETODIHYDROSPHINGOSINE REDUCTASE"/>
    <property type="match status" value="1"/>
</dbReference>
<keyword evidence="6" id="KW-0746">Sphingolipid metabolism</keyword>
<evidence type="ECO:0000256" key="10">
    <source>
        <dbReference type="SAM" id="Phobius"/>
    </source>
</evidence>
<dbReference type="PANTHER" id="PTHR43550">
    <property type="entry name" value="3-KETODIHYDROSPHINGOSINE REDUCTASE"/>
    <property type="match status" value="1"/>
</dbReference>
<name>A0A7J7JYM4_BUGNE</name>
<dbReference type="OrthoDB" id="37659at2759"/>
<evidence type="ECO:0000313" key="12">
    <source>
        <dbReference type="Proteomes" id="UP000593567"/>
    </source>
</evidence>
<dbReference type="SUPFAM" id="SSF51735">
    <property type="entry name" value="NAD(P)-binding Rossmann-fold domains"/>
    <property type="match status" value="1"/>
</dbReference>
<keyword evidence="4" id="KW-0256">Endoplasmic reticulum</keyword>
<dbReference type="EC" id="1.1.1.102" evidence="9"/>
<organism evidence="11 12">
    <name type="scientific">Bugula neritina</name>
    <name type="common">Brown bryozoan</name>
    <name type="synonym">Sertularia neritina</name>
    <dbReference type="NCBI Taxonomy" id="10212"/>
    <lineage>
        <taxon>Eukaryota</taxon>
        <taxon>Metazoa</taxon>
        <taxon>Spiralia</taxon>
        <taxon>Lophotrochozoa</taxon>
        <taxon>Bryozoa</taxon>
        <taxon>Gymnolaemata</taxon>
        <taxon>Cheilostomatida</taxon>
        <taxon>Flustrina</taxon>
        <taxon>Buguloidea</taxon>
        <taxon>Bugulidae</taxon>
        <taxon>Bugula</taxon>
    </lineage>
</organism>
<comment type="pathway">
    <text evidence="3">Sphingolipid metabolism.</text>
</comment>
<feature type="transmembrane region" description="Helical" evidence="10">
    <location>
        <begin position="303"/>
        <end position="324"/>
    </location>
</feature>
<evidence type="ECO:0000256" key="7">
    <source>
        <dbReference type="ARBA" id="ARBA00023002"/>
    </source>
</evidence>